<dbReference type="Gene3D" id="1.20.1260.10">
    <property type="match status" value="1"/>
</dbReference>
<proteinExistence type="predicted"/>
<gene>
    <name evidence="2" type="ORF">SAMN04488514_1011048</name>
</gene>
<dbReference type="InterPro" id="IPR019052">
    <property type="entry name" value="DUF2383"/>
</dbReference>
<evidence type="ECO:0000313" key="2">
    <source>
        <dbReference type="EMBL" id="SDL50707.1"/>
    </source>
</evidence>
<dbReference type="STRING" id="192904.SAMN04488514_1011048"/>
<dbReference type="Pfam" id="PF09537">
    <property type="entry name" value="DUF2383"/>
    <property type="match status" value="1"/>
</dbReference>
<dbReference type="AlphaFoldDB" id="A0A1G9KMK9"/>
<accession>A0A1G9KMK9</accession>
<protein>
    <recommendedName>
        <fullName evidence="1">DUF2383 domain-containing protein</fullName>
    </recommendedName>
</protein>
<dbReference type="InterPro" id="IPR009078">
    <property type="entry name" value="Ferritin-like_SF"/>
</dbReference>
<evidence type="ECO:0000313" key="3">
    <source>
        <dbReference type="Proteomes" id="UP000199440"/>
    </source>
</evidence>
<dbReference type="OrthoDB" id="282393at2"/>
<dbReference type="SUPFAM" id="SSF47240">
    <property type="entry name" value="Ferritin-like"/>
    <property type="match status" value="1"/>
</dbReference>
<dbReference type="InterPro" id="IPR011971">
    <property type="entry name" value="CHP02284"/>
</dbReference>
<dbReference type="Proteomes" id="UP000199440">
    <property type="component" value="Unassembled WGS sequence"/>
</dbReference>
<dbReference type="EMBL" id="FNGV01000001">
    <property type="protein sequence ID" value="SDL50707.1"/>
    <property type="molecule type" value="Genomic_DNA"/>
</dbReference>
<feature type="domain" description="DUF2383" evidence="1">
    <location>
        <begin position="8"/>
        <end position="116"/>
    </location>
</feature>
<name>A0A1G9KMK9_9FLAO</name>
<organism evidence="2 3">
    <name type="scientific">Kriegella aquimaris</name>
    <dbReference type="NCBI Taxonomy" id="192904"/>
    <lineage>
        <taxon>Bacteria</taxon>
        <taxon>Pseudomonadati</taxon>
        <taxon>Bacteroidota</taxon>
        <taxon>Flavobacteriia</taxon>
        <taxon>Flavobacteriales</taxon>
        <taxon>Flavobacteriaceae</taxon>
        <taxon>Kriegella</taxon>
    </lineage>
</organism>
<sequence length="149" mass="17007">MNNDIKEIEDRLNDIIQKNEDAIKGYEKAAEHAQGINLQNYFRKKAIERSNFLIELKAAAPALKSREGVEGSAAGSMHRVWMDVKAFFSDDNDESMLEEAIRGDKAAIQEYNEVLADTHLPLEAATAIRNQRDWIYQDLQKIKTLEDLI</sequence>
<dbReference type="InterPro" id="IPR012347">
    <property type="entry name" value="Ferritin-like"/>
</dbReference>
<reference evidence="2 3" key="1">
    <citation type="submission" date="2016-10" db="EMBL/GenBank/DDBJ databases">
        <authorList>
            <person name="de Groot N.N."/>
        </authorList>
    </citation>
    <scope>NUCLEOTIDE SEQUENCE [LARGE SCALE GENOMIC DNA]</scope>
    <source>
        <strain evidence="2 3">DSM 19886</strain>
    </source>
</reference>
<keyword evidence="3" id="KW-1185">Reference proteome</keyword>
<dbReference type="NCBIfam" id="TIGR02284">
    <property type="entry name" value="PA2169 family four-helix-bundle protein"/>
    <property type="match status" value="1"/>
</dbReference>
<dbReference type="RefSeq" id="WP_089886069.1">
    <property type="nucleotide sequence ID" value="NZ_FNGV01000001.1"/>
</dbReference>
<evidence type="ECO:0000259" key="1">
    <source>
        <dbReference type="Pfam" id="PF09537"/>
    </source>
</evidence>